<dbReference type="Proteomes" id="UP000790787">
    <property type="component" value="Chromosome 5"/>
</dbReference>
<gene>
    <name evidence="2" type="primary">LOC142180812</name>
</gene>
<accession>A0AC58UHN9</accession>
<name>A0AC58UHN9_TOBAC</name>
<dbReference type="RefSeq" id="XP_075109000.1">
    <property type="nucleotide sequence ID" value="XM_075252899.1"/>
</dbReference>
<proteinExistence type="predicted"/>
<evidence type="ECO:0000313" key="1">
    <source>
        <dbReference type="Proteomes" id="UP000790787"/>
    </source>
</evidence>
<reference evidence="2" key="2">
    <citation type="submission" date="2025-08" db="UniProtKB">
        <authorList>
            <consortium name="RefSeq"/>
        </authorList>
    </citation>
    <scope>IDENTIFICATION</scope>
    <source>
        <tissue evidence="2">Leaf</tissue>
    </source>
</reference>
<keyword evidence="1" id="KW-1185">Reference proteome</keyword>
<evidence type="ECO:0000313" key="2">
    <source>
        <dbReference type="RefSeq" id="XP_075109000.1"/>
    </source>
</evidence>
<organism evidence="1 2">
    <name type="scientific">Nicotiana tabacum</name>
    <name type="common">Common tobacco</name>
    <dbReference type="NCBI Taxonomy" id="4097"/>
    <lineage>
        <taxon>Eukaryota</taxon>
        <taxon>Viridiplantae</taxon>
        <taxon>Streptophyta</taxon>
        <taxon>Embryophyta</taxon>
        <taxon>Tracheophyta</taxon>
        <taxon>Spermatophyta</taxon>
        <taxon>Magnoliopsida</taxon>
        <taxon>eudicotyledons</taxon>
        <taxon>Gunneridae</taxon>
        <taxon>Pentapetalae</taxon>
        <taxon>asterids</taxon>
        <taxon>lamiids</taxon>
        <taxon>Solanales</taxon>
        <taxon>Solanaceae</taxon>
        <taxon>Nicotianoideae</taxon>
        <taxon>Nicotianeae</taxon>
        <taxon>Nicotiana</taxon>
    </lineage>
</organism>
<protein>
    <submittedName>
        <fullName evidence="2">Uncharacterized protein LOC142180812</fullName>
    </submittedName>
</protein>
<reference evidence="1" key="1">
    <citation type="journal article" date="2014" name="Nat. Commun.">
        <title>The tobacco genome sequence and its comparison with those of tomato and potato.</title>
        <authorList>
            <person name="Sierro N."/>
            <person name="Battey J.N."/>
            <person name="Ouadi S."/>
            <person name="Bakaher N."/>
            <person name="Bovet L."/>
            <person name="Willig A."/>
            <person name="Goepfert S."/>
            <person name="Peitsch M.C."/>
            <person name="Ivanov N.V."/>
        </authorList>
    </citation>
    <scope>NUCLEOTIDE SEQUENCE [LARGE SCALE GENOMIC DNA]</scope>
</reference>
<sequence>MGKRLVHHYLKKKLYDLWKINENFPLIDLGEDYYTVKLAREENMTKILHNGHWFINGFFLSVLKWVPNFVAKEAHQSYTVVWVRLPELPTKLYDGIILSIIGNCIGKLLKVDTCASATLRGRYARLFVELPLKQPVQNYLLIG</sequence>